<dbReference type="GO" id="GO:0046872">
    <property type="term" value="F:metal ion binding"/>
    <property type="evidence" value="ECO:0007669"/>
    <property type="project" value="UniProtKB-KW"/>
</dbReference>
<keyword evidence="6" id="KW-0862">Zinc</keyword>
<accession>A0A3D9HLW1</accession>
<dbReference type="GO" id="GO:0006508">
    <property type="term" value="P:proteolysis"/>
    <property type="evidence" value="ECO:0007669"/>
    <property type="project" value="UniProtKB-KW"/>
</dbReference>
<evidence type="ECO:0000313" key="13">
    <source>
        <dbReference type="Proteomes" id="UP000256629"/>
    </source>
</evidence>
<dbReference type="Pfam" id="PF05572">
    <property type="entry name" value="Peptidase_M43"/>
    <property type="match status" value="1"/>
</dbReference>
<keyword evidence="5" id="KW-0378">Hydrolase</keyword>
<evidence type="ECO:0000256" key="7">
    <source>
        <dbReference type="ARBA" id="ARBA00023049"/>
    </source>
</evidence>
<evidence type="ECO:0000256" key="2">
    <source>
        <dbReference type="ARBA" id="ARBA00022670"/>
    </source>
</evidence>
<comment type="similarity">
    <text evidence="1">Belongs to the peptidase M43B family.</text>
</comment>
<dbReference type="RefSeq" id="WP_116039385.1">
    <property type="nucleotide sequence ID" value="NZ_QRDX01000001.1"/>
</dbReference>
<reference evidence="12 13" key="1">
    <citation type="submission" date="2018-07" db="EMBL/GenBank/DDBJ databases">
        <title>Genomic Encyclopedia of Type Strains, Phase III (KMG-III): the genomes of soil and plant-associated and newly described type strains.</title>
        <authorList>
            <person name="Whitman W."/>
        </authorList>
    </citation>
    <scope>NUCLEOTIDE SEQUENCE [LARGE SCALE GENOMIC DNA]</scope>
    <source>
        <strain evidence="12 13">CECT 8487</strain>
    </source>
</reference>
<dbReference type="GO" id="GO:0008237">
    <property type="term" value="F:metallopeptidase activity"/>
    <property type="evidence" value="ECO:0007669"/>
    <property type="project" value="UniProtKB-KW"/>
</dbReference>
<evidence type="ECO:0000259" key="11">
    <source>
        <dbReference type="Pfam" id="PF05572"/>
    </source>
</evidence>
<evidence type="ECO:0000256" key="9">
    <source>
        <dbReference type="SAM" id="MobiDB-lite"/>
    </source>
</evidence>
<name>A0A3D9HLW1_9FLAO</name>
<keyword evidence="3" id="KW-0479">Metal-binding</keyword>
<evidence type="ECO:0000256" key="10">
    <source>
        <dbReference type="SAM" id="SignalP"/>
    </source>
</evidence>
<evidence type="ECO:0000256" key="4">
    <source>
        <dbReference type="ARBA" id="ARBA00022729"/>
    </source>
</evidence>
<dbReference type="Proteomes" id="UP000256629">
    <property type="component" value="Unassembled WGS sequence"/>
</dbReference>
<evidence type="ECO:0000256" key="8">
    <source>
        <dbReference type="ARBA" id="ARBA00023157"/>
    </source>
</evidence>
<dbReference type="AlphaFoldDB" id="A0A3D9HLW1"/>
<gene>
    <name evidence="12" type="ORF">DFQ02_101495</name>
</gene>
<feature type="chain" id="PRO_5017727807" evidence="10">
    <location>
        <begin position="18"/>
        <end position="378"/>
    </location>
</feature>
<feature type="region of interest" description="Disordered" evidence="9">
    <location>
        <begin position="97"/>
        <end position="124"/>
    </location>
</feature>
<evidence type="ECO:0000256" key="6">
    <source>
        <dbReference type="ARBA" id="ARBA00022833"/>
    </source>
</evidence>
<dbReference type="InterPro" id="IPR024079">
    <property type="entry name" value="MetalloPept_cat_dom_sf"/>
</dbReference>
<evidence type="ECO:0000256" key="5">
    <source>
        <dbReference type="ARBA" id="ARBA00022801"/>
    </source>
</evidence>
<sequence length="378" mass="41827">MKKLLLGFLVMVLLVLSCDKDIQNPNQELTQDSIDMSDFYVYTDTKTNGTAKVAHGEQSFFNCFTMENLNRLLNENPDLEKKMYDIEYNTRKFISENNLKPGKGNGGNGSGGNGGSGGGSGGSGTDGITPYTVFSGTNTIPVIFHIIYSSSSENILDSQLNDQIEALQEDFNANNPNNQNIPLDFQGIEANIGVNFKLAGVVRVQSKKRSWRPDDSMKFTSSGGSDVIDPEHYLNIWVVNSMPYMGGYILGYAQFPGGSWSTDGIVLDHRFVGITQYSTGRTATHEIGHWMDLRHIWGDGPCGYDDYVVDTPEADSYNTGCYTYPGPTSCNSHDMFMNFMDYTDDTCMNLFTIGQKARMAATFNAENSFRKNMGITIN</sequence>
<dbReference type="CDD" id="cd04275">
    <property type="entry name" value="ZnMc_pappalysin_like"/>
    <property type="match status" value="1"/>
</dbReference>
<comment type="caution">
    <text evidence="12">The sequence shown here is derived from an EMBL/GenBank/DDBJ whole genome shotgun (WGS) entry which is preliminary data.</text>
</comment>
<evidence type="ECO:0000256" key="3">
    <source>
        <dbReference type="ARBA" id="ARBA00022723"/>
    </source>
</evidence>
<organism evidence="12 13">
    <name type="scientific">Seonamhaeicola aphaedonensis</name>
    <dbReference type="NCBI Taxonomy" id="1461338"/>
    <lineage>
        <taxon>Bacteria</taxon>
        <taxon>Pseudomonadati</taxon>
        <taxon>Bacteroidota</taxon>
        <taxon>Flavobacteriia</taxon>
        <taxon>Flavobacteriales</taxon>
        <taxon>Flavobacteriaceae</taxon>
    </lineage>
</organism>
<dbReference type="EMBL" id="QRDX01000001">
    <property type="protein sequence ID" value="RED50463.1"/>
    <property type="molecule type" value="Genomic_DNA"/>
</dbReference>
<feature type="signal peptide" evidence="10">
    <location>
        <begin position="1"/>
        <end position="17"/>
    </location>
</feature>
<dbReference type="PANTHER" id="PTHR47466">
    <property type="match status" value="1"/>
</dbReference>
<dbReference type="OrthoDB" id="6278496at2"/>
<protein>
    <submittedName>
        <fullName evidence="12">Pregnancy-associated plasma protein-A</fullName>
    </submittedName>
</protein>
<feature type="domain" description="Peptidase M43 pregnancy-associated plasma-A" evidence="11">
    <location>
        <begin position="226"/>
        <end position="362"/>
    </location>
</feature>
<evidence type="ECO:0000313" key="12">
    <source>
        <dbReference type="EMBL" id="RED50463.1"/>
    </source>
</evidence>
<dbReference type="SUPFAM" id="SSF55486">
    <property type="entry name" value="Metalloproteases ('zincins'), catalytic domain"/>
    <property type="match status" value="1"/>
</dbReference>
<dbReference type="InterPro" id="IPR008754">
    <property type="entry name" value="Peptidase_M43"/>
</dbReference>
<keyword evidence="8" id="KW-1015">Disulfide bond</keyword>
<feature type="compositionally biased region" description="Gly residues" evidence="9">
    <location>
        <begin position="103"/>
        <end position="124"/>
    </location>
</feature>
<keyword evidence="4 10" id="KW-0732">Signal</keyword>
<proteinExistence type="inferred from homology"/>
<dbReference type="PANTHER" id="PTHR47466:SF1">
    <property type="entry name" value="METALLOPROTEASE MEP1 (AFU_ORTHOLOGUE AFUA_1G07730)-RELATED"/>
    <property type="match status" value="1"/>
</dbReference>
<keyword evidence="2" id="KW-0645">Protease</keyword>
<evidence type="ECO:0000256" key="1">
    <source>
        <dbReference type="ARBA" id="ARBA00008721"/>
    </source>
</evidence>
<dbReference type="Gene3D" id="3.40.390.10">
    <property type="entry name" value="Collagenase (Catalytic Domain)"/>
    <property type="match status" value="1"/>
</dbReference>
<keyword evidence="13" id="KW-1185">Reference proteome</keyword>
<dbReference type="PROSITE" id="PS51257">
    <property type="entry name" value="PROKAR_LIPOPROTEIN"/>
    <property type="match status" value="1"/>
</dbReference>
<keyword evidence="7" id="KW-0482">Metalloprotease</keyword>